<accession>A0A642UJA1</accession>
<proteinExistence type="predicted"/>
<dbReference type="OMA" id="DAEPWNI"/>
<evidence type="ECO:0000313" key="3">
    <source>
        <dbReference type="EMBL" id="KAA8897906.1"/>
    </source>
</evidence>
<organism evidence="3 4">
    <name type="scientific">Diutina rugosa</name>
    <name type="common">Yeast</name>
    <name type="synonym">Candida rugosa</name>
    <dbReference type="NCBI Taxonomy" id="5481"/>
    <lineage>
        <taxon>Eukaryota</taxon>
        <taxon>Fungi</taxon>
        <taxon>Dikarya</taxon>
        <taxon>Ascomycota</taxon>
        <taxon>Saccharomycotina</taxon>
        <taxon>Pichiomycetes</taxon>
        <taxon>Debaryomycetaceae</taxon>
        <taxon>Diutina</taxon>
    </lineage>
</organism>
<comment type="caution">
    <text evidence="3">The sequence shown here is derived from an EMBL/GenBank/DDBJ whole genome shotgun (WGS) entry which is preliminary data.</text>
</comment>
<feature type="chain" id="PRO_5024841314" evidence="2">
    <location>
        <begin position="19"/>
        <end position="96"/>
    </location>
</feature>
<evidence type="ECO:0000256" key="2">
    <source>
        <dbReference type="SAM" id="SignalP"/>
    </source>
</evidence>
<dbReference type="AlphaFoldDB" id="A0A642UJA1"/>
<feature type="signal peptide" evidence="2">
    <location>
        <begin position="1"/>
        <end position="18"/>
    </location>
</feature>
<reference evidence="3 4" key="1">
    <citation type="submission" date="2019-07" db="EMBL/GenBank/DDBJ databases">
        <title>Genome assembly of two rare yeast pathogens: Diutina rugosa and Trichomonascus ciferrii.</title>
        <authorList>
            <person name="Mixao V."/>
            <person name="Saus E."/>
            <person name="Hansen A."/>
            <person name="Lass-Flor C."/>
            <person name="Gabaldon T."/>
        </authorList>
    </citation>
    <scope>NUCLEOTIDE SEQUENCE [LARGE SCALE GENOMIC DNA]</scope>
    <source>
        <strain evidence="3 4">CBS 613</strain>
    </source>
</reference>
<name>A0A642UJA1_DIURU</name>
<protein>
    <submittedName>
        <fullName evidence="3">Uncharacterized protein</fullName>
    </submittedName>
</protein>
<dbReference type="GeneID" id="54783410"/>
<keyword evidence="2" id="KW-0732">Signal</keyword>
<dbReference type="RefSeq" id="XP_034010163.1">
    <property type="nucleotide sequence ID" value="XM_034157667.1"/>
</dbReference>
<keyword evidence="4" id="KW-1185">Reference proteome</keyword>
<sequence length="96" mass="9666">MQFKTVAIALTAVTVASAAANGTNATTNGTNGTGDKESNAIGSAANVVAVAAAAGIAMLFSVPSRKPSGAKVGLRTCPPRHPKGLNVDAEPWNIYW</sequence>
<evidence type="ECO:0000313" key="4">
    <source>
        <dbReference type="Proteomes" id="UP000449547"/>
    </source>
</evidence>
<keyword evidence="1" id="KW-0472">Membrane</keyword>
<dbReference type="VEuPathDB" id="FungiDB:DIURU_004759"/>
<dbReference type="Proteomes" id="UP000449547">
    <property type="component" value="Unassembled WGS sequence"/>
</dbReference>
<keyword evidence="1" id="KW-1133">Transmembrane helix</keyword>
<feature type="transmembrane region" description="Helical" evidence="1">
    <location>
        <begin position="41"/>
        <end position="62"/>
    </location>
</feature>
<dbReference type="EMBL" id="SWFT01000149">
    <property type="protein sequence ID" value="KAA8897906.1"/>
    <property type="molecule type" value="Genomic_DNA"/>
</dbReference>
<gene>
    <name evidence="3" type="ORF">DIURU_004759</name>
</gene>
<keyword evidence="1" id="KW-0812">Transmembrane</keyword>
<evidence type="ECO:0000256" key="1">
    <source>
        <dbReference type="SAM" id="Phobius"/>
    </source>
</evidence>